<dbReference type="EMBL" id="FMUB01000001">
    <property type="protein sequence ID" value="SCX01101.1"/>
    <property type="molecule type" value="Genomic_DNA"/>
</dbReference>
<keyword evidence="4" id="KW-0812">Transmembrane</keyword>
<dbReference type="STRING" id="1502745.SAMN02799620_00205"/>
<feature type="transmembrane region" description="Helical" evidence="4">
    <location>
        <begin position="108"/>
        <end position="130"/>
    </location>
</feature>
<comment type="subcellular location">
    <subcellularLocation>
        <location evidence="1">Membrane</location>
    </subcellularLocation>
</comment>
<dbReference type="Proteomes" id="UP000199707">
    <property type="component" value="Unassembled WGS sequence"/>
</dbReference>
<feature type="region of interest" description="Disordered" evidence="3">
    <location>
        <begin position="61"/>
        <end position="89"/>
    </location>
</feature>
<evidence type="ECO:0000256" key="4">
    <source>
        <dbReference type="SAM" id="Phobius"/>
    </source>
</evidence>
<keyword evidence="4" id="KW-1133">Transmembrane helix</keyword>
<feature type="compositionally biased region" description="Acidic residues" evidence="3">
    <location>
        <begin position="73"/>
        <end position="89"/>
    </location>
</feature>
<keyword evidence="2 4" id="KW-0472">Membrane</keyword>
<feature type="region of interest" description="Disordered" evidence="3">
    <location>
        <begin position="1"/>
        <end position="27"/>
    </location>
</feature>
<sequence length="263" mass="28040">MPSRKPATPDIPDDDAGMSTPINTDAADSLALAEAEAHEAEAAAAAARAKAEVLRLRRDAEKAKTEAKAADTELADTEDELAEDSAESIADEQTVPVRSGRLGRALRWAAAVVTVLIIGALITAGTWIVIQHRGVQAHQQRTAEFEAAARQGVVTLMSLDYNKVDDNVKAIVDNSTGEFKKDFESSADDFKKTARDSKAVTEAMVSSAAVETSTDTDAVVLVAATTKVTNAAGARQEPRNWRLSVNLVREGDQIKLSKVEFVP</sequence>
<reference evidence="6" key="1">
    <citation type="submission" date="2016-10" db="EMBL/GenBank/DDBJ databases">
        <authorList>
            <person name="Varghese N."/>
            <person name="Submissions S."/>
        </authorList>
    </citation>
    <scope>NUCLEOTIDE SEQUENCE [LARGE SCALE GENOMIC DNA]</scope>
    <source>
        <strain evidence="6">UNC267MFSha1.1M11</strain>
    </source>
</reference>
<organism evidence="5 6">
    <name type="scientific">Mycolicibacterium fluoranthenivorans</name>
    <dbReference type="NCBI Taxonomy" id="258505"/>
    <lineage>
        <taxon>Bacteria</taxon>
        <taxon>Bacillati</taxon>
        <taxon>Actinomycetota</taxon>
        <taxon>Actinomycetes</taxon>
        <taxon>Mycobacteriales</taxon>
        <taxon>Mycobacteriaceae</taxon>
        <taxon>Mycolicibacterium</taxon>
    </lineage>
</organism>
<feature type="compositionally biased region" description="Basic and acidic residues" evidence="3">
    <location>
        <begin position="61"/>
        <end position="71"/>
    </location>
</feature>
<evidence type="ECO:0000256" key="2">
    <source>
        <dbReference type="ARBA" id="ARBA00023136"/>
    </source>
</evidence>
<dbReference type="PANTHER" id="PTHR37042:SF4">
    <property type="entry name" value="OUTER MEMBRANE PROTEIN RV1973"/>
    <property type="match status" value="1"/>
</dbReference>
<proteinExistence type="predicted"/>
<dbReference type="PANTHER" id="PTHR37042">
    <property type="entry name" value="OUTER MEMBRANE PROTEIN RV1973"/>
    <property type="match status" value="1"/>
</dbReference>
<dbReference type="AlphaFoldDB" id="A0A1G4V6L9"/>
<gene>
    <name evidence="5" type="ORF">SAMN02799620_00205</name>
</gene>
<protein>
    <submittedName>
        <fullName evidence="5">Mce-associated membrane protein</fullName>
    </submittedName>
</protein>
<accession>A0A1G4V6L9</accession>
<evidence type="ECO:0000313" key="6">
    <source>
        <dbReference type="Proteomes" id="UP000199707"/>
    </source>
</evidence>
<dbReference type="GO" id="GO:0016020">
    <property type="term" value="C:membrane"/>
    <property type="evidence" value="ECO:0007669"/>
    <property type="project" value="UniProtKB-SubCell"/>
</dbReference>
<evidence type="ECO:0000256" key="3">
    <source>
        <dbReference type="SAM" id="MobiDB-lite"/>
    </source>
</evidence>
<evidence type="ECO:0000256" key="1">
    <source>
        <dbReference type="ARBA" id="ARBA00004370"/>
    </source>
</evidence>
<name>A0A1G4V6L9_9MYCO</name>
<evidence type="ECO:0000313" key="5">
    <source>
        <dbReference type="EMBL" id="SCX01101.1"/>
    </source>
</evidence>